<protein>
    <submittedName>
        <fullName evidence="1">Uncharacterized protein</fullName>
    </submittedName>
</protein>
<reference evidence="1" key="1">
    <citation type="submission" date="2021-10" db="EMBL/GenBank/DDBJ databases">
        <title>Melipona bicolor Genome sequencing and assembly.</title>
        <authorList>
            <person name="Araujo N.S."/>
            <person name="Arias M.C."/>
        </authorList>
    </citation>
    <scope>NUCLEOTIDE SEQUENCE</scope>
    <source>
        <strain evidence="1">USP_2M_L1-L4_2017</strain>
        <tissue evidence="1">Whole body</tissue>
    </source>
</reference>
<dbReference type="Proteomes" id="UP001177670">
    <property type="component" value="Unassembled WGS sequence"/>
</dbReference>
<dbReference type="AlphaFoldDB" id="A0AA40G4E0"/>
<comment type="caution">
    <text evidence="1">The sequence shown here is derived from an EMBL/GenBank/DDBJ whole genome shotgun (WGS) entry which is preliminary data.</text>
</comment>
<name>A0AA40G4E0_9HYME</name>
<proteinExistence type="predicted"/>
<accession>A0AA40G4E0</accession>
<evidence type="ECO:0000313" key="1">
    <source>
        <dbReference type="EMBL" id="KAK1130870.1"/>
    </source>
</evidence>
<keyword evidence="2" id="KW-1185">Reference proteome</keyword>
<gene>
    <name evidence="1" type="ORF">K0M31_017174</name>
</gene>
<dbReference type="EMBL" id="JAHYIQ010000006">
    <property type="protein sequence ID" value="KAK1130870.1"/>
    <property type="molecule type" value="Genomic_DNA"/>
</dbReference>
<sequence>MFCKFQLPSENSFVREFILPPSNGKFERKVREKGQLAVEGLLEEERVEAEDDDSFSLFLQFRDARPWWGCLGYDWLSDGVNPGSGHTPPRLNPPPGGGDFAARMAAEACGARGARLPRLGS</sequence>
<organism evidence="1 2">
    <name type="scientific">Melipona bicolor</name>
    <dbReference type="NCBI Taxonomy" id="60889"/>
    <lineage>
        <taxon>Eukaryota</taxon>
        <taxon>Metazoa</taxon>
        <taxon>Ecdysozoa</taxon>
        <taxon>Arthropoda</taxon>
        <taxon>Hexapoda</taxon>
        <taxon>Insecta</taxon>
        <taxon>Pterygota</taxon>
        <taxon>Neoptera</taxon>
        <taxon>Endopterygota</taxon>
        <taxon>Hymenoptera</taxon>
        <taxon>Apocrita</taxon>
        <taxon>Aculeata</taxon>
        <taxon>Apoidea</taxon>
        <taxon>Anthophila</taxon>
        <taxon>Apidae</taxon>
        <taxon>Melipona</taxon>
    </lineage>
</organism>
<evidence type="ECO:0000313" key="2">
    <source>
        <dbReference type="Proteomes" id="UP001177670"/>
    </source>
</evidence>